<dbReference type="InterPro" id="IPR025438">
    <property type="entry name" value="DUF4180"/>
</dbReference>
<dbReference type="OrthoDB" id="8595425at2"/>
<dbReference type="STRING" id="50340.PF66_02118"/>
<dbReference type="PATRIC" id="fig|50340.43.peg.5485"/>
<dbReference type="RefSeq" id="WP_054061231.1">
    <property type="nucleotide sequence ID" value="NZ_JSYZ01000007.1"/>
</dbReference>
<evidence type="ECO:0000313" key="2">
    <source>
        <dbReference type="EMBL" id="KPA91237.1"/>
    </source>
</evidence>
<dbReference type="EMBL" id="JSYZ01000007">
    <property type="protein sequence ID" value="KPA91237.1"/>
    <property type="molecule type" value="Genomic_DNA"/>
</dbReference>
<evidence type="ECO:0000259" key="1">
    <source>
        <dbReference type="Pfam" id="PF13788"/>
    </source>
</evidence>
<evidence type="ECO:0000313" key="3">
    <source>
        <dbReference type="Proteomes" id="UP000037931"/>
    </source>
</evidence>
<keyword evidence="3" id="KW-1185">Reference proteome</keyword>
<dbReference type="Pfam" id="PF13788">
    <property type="entry name" value="DUF4180"/>
    <property type="match status" value="1"/>
</dbReference>
<organism evidence="2 3">
    <name type="scientific">Pseudomonas asplenii</name>
    <dbReference type="NCBI Taxonomy" id="53407"/>
    <lineage>
        <taxon>Bacteria</taxon>
        <taxon>Pseudomonadati</taxon>
        <taxon>Pseudomonadota</taxon>
        <taxon>Gammaproteobacteria</taxon>
        <taxon>Pseudomonadales</taxon>
        <taxon>Pseudomonadaceae</taxon>
        <taxon>Pseudomonas</taxon>
    </lineage>
</organism>
<comment type="caution">
    <text evidence="2">The sequence shown here is derived from an EMBL/GenBank/DDBJ whole genome shotgun (WGS) entry which is preliminary data.</text>
</comment>
<proteinExistence type="predicted"/>
<accession>A0A0M9GHD0</accession>
<gene>
    <name evidence="2" type="ORF">PF66_02118</name>
</gene>
<dbReference type="AlphaFoldDB" id="A0A0M9GHD0"/>
<name>A0A0M9GHD0_9PSED</name>
<protein>
    <recommendedName>
        <fullName evidence="1">DUF4180 domain-containing protein</fullName>
    </recommendedName>
</protein>
<dbReference type="Proteomes" id="UP000037931">
    <property type="component" value="Unassembled WGS sequence"/>
</dbReference>
<feature type="domain" description="DUF4180" evidence="1">
    <location>
        <begin position="11"/>
        <end position="120"/>
    </location>
</feature>
<reference evidence="2 3" key="1">
    <citation type="journal article" date="2015" name="PLoS ONE">
        <title>Rice-Infecting Pseudomonas Genomes Are Highly Accessorized and Harbor Multiple Putative Virulence Mechanisms to Cause Sheath Brown Rot.</title>
        <authorList>
            <person name="Quibod I.L."/>
            <person name="Grande G."/>
            <person name="Oreiro E.G."/>
            <person name="Borja F.N."/>
            <person name="Dossa G.S."/>
            <person name="Mauleon R."/>
            <person name="Cruz C.V."/>
            <person name="Oliva R."/>
        </authorList>
    </citation>
    <scope>NUCLEOTIDE SEQUENCE [LARGE SCALE GENOMIC DNA]</scope>
    <source>
        <strain evidence="2 3">IRRI 6609</strain>
    </source>
</reference>
<sequence length="127" mass="13751">MHEHTVVRMGSVRVLACADSGAVLVHEQDARELIAAAWEVQASWLAIPVERLAPTFFDLRSGLAGALLQKFVNYRLHVAVIGDLSAHTRGSKALAEFVAESNAGGNVWFVSSRAALQARLTETAIER</sequence>